<dbReference type="KEGG" id="scou:SCORR_v1c01270"/>
<dbReference type="AlphaFoldDB" id="A0A222EN24"/>
<dbReference type="EMBL" id="CP022535">
    <property type="protein sequence ID" value="ASP27902.1"/>
    <property type="molecule type" value="Genomic_DNA"/>
</dbReference>
<accession>A0A222EN24</accession>
<dbReference type="Proteomes" id="UP000203229">
    <property type="component" value="Chromosome"/>
</dbReference>
<organism evidence="1 2">
    <name type="scientific">Spiroplasma corruscae</name>
    <dbReference type="NCBI Taxonomy" id="216934"/>
    <lineage>
        <taxon>Bacteria</taxon>
        <taxon>Bacillati</taxon>
        <taxon>Mycoplasmatota</taxon>
        <taxon>Mollicutes</taxon>
        <taxon>Entomoplasmatales</taxon>
        <taxon>Spiroplasmataceae</taxon>
        <taxon>Spiroplasma</taxon>
    </lineage>
</organism>
<evidence type="ECO:0008006" key="3">
    <source>
        <dbReference type="Google" id="ProtNLM"/>
    </source>
</evidence>
<name>A0A222EN24_9MOLU</name>
<gene>
    <name evidence="1" type="ORF">SCORR_v1c01270</name>
</gene>
<reference evidence="1 2" key="1">
    <citation type="submission" date="2017-07" db="EMBL/GenBank/DDBJ databases">
        <title>Complete genome sequence of Spiroplasma corruscae EC-1 (DSM 19793).</title>
        <authorList>
            <person name="Tsai Y.-M."/>
            <person name="Lo W.-S."/>
            <person name="Kuo C.-H."/>
        </authorList>
    </citation>
    <scope>NUCLEOTIDE SEQUENCE [LARGE SCALE GENOMIC DNA]</scope>
    <source>
        <strain evidence="1 2">EC-1</strain>
    </source>
</reference>
<sequence>MKRYTKEEKIKICKLFLESNLNTKISQKVINYHQLV</sequence>
<keyword evidence="2" id="KW-1185">Reference proteome</keyword>
<evidence type="ECO:0000313" key="2">
    <source>
        <dbReference type="Proteomes" id="UP000203229"/>
    </source>
</evidence>
<protein>
    <recommendedName>
        <fullName evidence="3">Transposase</fullName>
    </recommendedName>
</protein>
<evidence type="ECO:0000313" key="1">
    <source>
        <dbReference type="EMBL" id="ASP27902.1"/>
    </source>
</evidence>
<proteinExistence type="predicted"/>